<evidence type="ECO:0000256" key="1">
    <source>
        <dbReference type="SAM" id="Phobius"/>
    </source>
</evidence>
<dbReference type="Proteomes" id="UP000016033">
    <property type="component" value="Unassembled WGS sequence"/>
</dbReference>
<reference evidence="2 3" key="1">
    <citation type="journal article" date="2013" name="Genome Announc.">
        <title>Whole-genome sequences of five oyster-associated bacteria show potential for crude oil hydrocarbon degradation.</title>
        <authorList>
            <person name="Chauhan A."/>
            <person name="Green S."/>
            <person name="Pathak A."/>
            <person name="Thomas J."/>
            <person name="Venkatramanan R."/>
        </authorList>
    </citation>
    <scope>NUCLEOTIDE SEQUENCE [LARGE SCALE GENOMIC DNA]</scope>
    <source>
        <strain evidence="2 3">MF109</strain>
    </source>
</reference>
<evidence type="ECO:0000313" key="2">
    <source>
        <dbReference type="EMBL" id="EQM75766.1"/>
    </source>
</evidence>
<dbReference type="RefSeq" id="WP_021200196.1">
    <property type="nucleotide sequence ID" value="NZ_ATAO01000195.1"/>
</dbReference>
<dbReference type="NCBIfam" id="TIGR01167">
    <property type="entry name" value="LPXTG_anchor"/>
    <property type="match status" value="1"/>
</dbReference>
<protein>
    <submittedName>
        <fullName evidence="2">Uncharacterized protein</fullName>
    </submittedName>
</protein>
<gene>
    <name evidence="2" type="ORF">L687_01650</name>
</gene>
<proteinExistence type="predicted"/>
<dbReference type="AlphaFoldDB" id="T5KKG5"/>
<keyword evidence="1" id="KW-1133">Transmembrane helix</keyword>
<name>T5KKG5_MICMQ</name>
<organism evidence="2 3">
    <name type="scientific">Microbacterium maritypicum MF109</name>
    <dbReference type="NCBI Taxonomy" id="1333857"/>
    <lineage>
        <taxon>Bacteria</taxon>
        <taxon>Bacillati</taxon>
        <taxon>Actinomycetota</taxon>
        <taxon>Actinomycetes</taxon>
        <taxon>Micrococcales</taxon>
        <taxon>Microbacteriaceae</taxon>
        <taxon>Microbacterium</taxon>
    </lineage>
</organism>
<keyword evidence="1" id="KW-0812">Transmembrane</keyword>
<evidence type="ECO:0000313" key="3">
    <source>
        <dbReference type="Proteomes" id="UP000016033"/>
    </source>
</evidence>
<keyword evidence="1" id="KW-0472">Membrane</keyword>
<dbReference type="PATRIC" id="fig|1333857.3.peg.2237"/>
<accession>T5KKG5</accession>
<comment type="caution">
    <text evidence="2">The sequence shown here is derived from an EMBL/GenBank/DDBJ whole genome shotgun (WGS) entry which is preliminary data.</text>
</comment>
<feature type="transmembrane region" description="Helical" evidence="1">
    <location>
        <begin position="24"/>
        <end position="43"/>
    </location>
</feature>
<dbReference type="EMBL" id="ATAO01000195">
    <property type="protein sequence ID" value="EQM75766.1"/>
    <property type="molecule type" value="Genomic_DNA"/>
</dbReference>
<sequence>MYSSEVSAPVAVVGVLAMTGPDSVIVWAVLGAVAVGAGAFLVWRRHLLRVVAPESREPHDRCR</sequence>